<protein>
    <submittedName>
        <fullName evidence="1">Uncharacterized protein</fullName>
    </submittedName>
</protein>
<proteinExistence type="predicted"/>
<dbReference type="Proteomes" id="UP000271650">
    <property type="component" value="Chromosome"/>
</dbReference>
<gene>
    <name evidence="1" type="ORF">EC580_011450</name>
</gene>
<evidence type="ECO:0000313" key="1">
    <source>
        <dbReference type="EMBL" id="XRI76559.1"/>
    </source>
</evidence>
<organism evidence="1 2">
    <name type="scientific">Acidithiobacillus sulfuriphilus</name>
    <dbReference type="NCBI Taxonomy" id="1867749"/>
    <lineage>
        <taxon>Bacteria</taxon>
        <taxon>Pseudomonadati</taxon>
        <taxon>Pseudomonadota</taxon>
        <taxon>Acidithiobacillia</taxon>
        <taxon>Acidithiobacillales</taxon>
        <taxon>Acidithiobacillaceae</taxon>
        <taxon>Acidithiobacillus</taxon>
    </lineage>
</organism>
<name>A0ACD5HLH8_9PROT</name>
<accession>A0ACD5HLH8</accession>
<dbReference type="EMBL" id="CP127527">
    <property type="protein sequence ID" value="XRI76559.1"/>
    <property type="molecule type" value="Genomic_DNA"/>
</dbReference>
<keyword evidence="2" id="KW-1185">Reference proteome</keyword>
<sequence length="58" mass="6534">MILVVDASVVSKWFLRFRHGEDEVPRALSILDQAVSGRLHVLQPPHFYAEMGAGRVQC</sequence>
<reference evidence="1 2" key="1">
    <citation type="journal article" date="2019" name="Int. J. Syst. Evol. Microbiol.">
        <title>Acidithiobacillus sulfuriphilus sp. nov.: an extremely acidophilic sulfur-oxidizing chemolithotroph isolated from a neutral pH environment.</title>
        <authorList>
            <person name="Falagan C."/>
            <person name="Moya-Beltran A."/>
            <person name="Castro M."/>
            <person name="Quatrini R."/>
            <person name="Johnson D.B."/>
        </authorList>
    </citation>
    <scope>NUCLEOTIDE SEQUENCE [LARGE SCALE GENOMIC DNA]</scope>
    <source>
        <strain evidence="1 2">CJ-2</strain>
    </source>
</reference>
<evidence type="ECO:0000313" key="2">
    <source>
        <dbReference type="Proteomes" id="UP000271650"/>
    </source>
</evidence>